<dbReference type="AlphaFoldDB" id="A0A8X6USH7"/>
<reference evidence="1" key="1">
    <citation type="submission" date="2020-08" db="EMBL/GenBank/DDBJ databases">
        <title>Multicomponent nature underlies the extraordinary mechanical properties of spider dragline silk.</title>
        <authorList>
            <person name="Kono N."/>
            <person name="Nakamura H."/>
            <person name="Mori M."/>
            <person name="Yoshida Y."/>
            <person name="Ohtoshi R."/>
            <person name="Malay A.D."/>
            <person name="Moran D.A.P."/>
            <person name="Tomita M."/>
            <person name="Numata K."/>
            <person name="Arakawa K."/>
        </authorList>
    </citation>
    <scope>NUCLEOTIDE SEQUENCE</scope>
</reference>
<proteinExistence type="predicted"/>
<keyword evidence="2" id="KW-1185">Reference proteome</keyword>
<comment type="caution">
    <text evidence="1">The sequence shown here is derived from an EMBL/GenBank/DDBJ whole genome shotgun (WGS) entry which is preliminary data.</text>
</comment>
<evidence type="ECO:0000313" key="2">
    <source>
        <dbReference type="Proteomes" id="UP000887013"/>
    </source>
</evidence>
<dbReference type="EMBL" id="BMAW01132505">
    <property type="protein sequence ID" value="GFU43815.1"/>
    <property type="molecule type" value="Genomic_DNA"/>
</dbReference>
<name>A0A8X6USH7_NEPPI</name>
<feature type="non-terminal residue" evidence="1">
    <location>
        <position position="1"/>
    </location>
</feature>
<protein>
    <submittedName>
        <fullName evidence="1">Uncharacterized protein</fullName>
    </submittedName>
</protein>
<sequence>LKKIQGKKKAMREENDRRKEALKAAGVEVDSAPNLLEDDNEDDVLF</sequence>
<evidence type="ECO:0000313" key="1">
    <source>
        <dbReference type="EMBL" id="GFU43815.1"/>
    </source>
</evidence>
<dbReference type="Proteomes" id="UP000887013">
    <property type="component" value="Unassembled WGS sequence"/>
</dbReference>
<accession>A0A8X6USH7</accession>
<gene>
    <name evidence="1" type="ORF">NPIL_107271</name>
</gene>
<organism evidence="1 2">
    <name type="scientific">Nephila pilipes</name>
    <name type="common">Giant wood spider</name>
    <name type="synonym">Nephila maculata</name>
    <dbReference type="NCBI Taxonomy" id="299642"/>
    <lineage>
        <taxon>Eukaryota</taxon>
        <taxon>Metazoa</taxon>
        <taxon>Ecdysozoa</taxon>
        <taxon>Arthropoda</taxon>
        <taxon>Chelicerata</taxon>
        <taxon>Arachnida</taxon>
        <taxon>Araneae</taxon>
        <taxon>Araneomorphae</taxon>
        <taxon>Entelegynae</taxon>
        <taxon>Araneoidea</taxon>
        <taxon>Nephilidae</taxon>
        <taxon>Nephila</taxon>
    </lineage>
</organism>